<gene>
    <name evidence="2" type="ORF">g.17664</name>
</gene>
<sequence length="221" mass="24573">MYAPPPPQPSNNFGQSIRPQFNNNNNNNDFGRSSGFSSNYNSSSASSYGYQPVSIPTNNIGNNVVPRDNLRPVSPSKNQSAIRELEMKFQQINKSSVNDDETPTFNFQAMLRKTNHNRASLRRSPEFESGSYHGNSSFPIIPEQRSVNQTNNYMNNNNVVYNSAAGRSKGPAPRPLMRQDSGDCRKMMSHHYKESAKKAKADEVTTEIAPGIIIQGLVAEL</sequence>
<evidence type="ECO:0000313" key="2">
    <source>
        <dbReference type="EMBL" id="JAS44979.1"/>
    </source>
</evidence>
<proteinExistence type="predicted"/>
<protein>
    <submittedName>
        <fullName evidence="2">Uncharacterized protein</fullName>
    </submittedName>
</protein>
<organism evidence="2">
    <name type="scientific">Cuerna arida</name>
    <dbReference type="NCBI Taxonomy" id="1464854"/>
    <lineage>
        <taxon>Eukaryota</taxon>
        <taxon>Metazoa</taxon>
        <taxon>Ecdysozoa</taxon>
        <taxon>Arthropoda</taxon>
        <taxon>Hexapoda</taxon>
        <taxon>Insecta</taxon>
        <taxon>Pterygota</taxon>
        <taxon>Neoptera</taxon>
        <taxon>Paraneoptera</taxon>
        <taxon>Hemiptera</taxon>
        <taxon>Auchenorrhyncha</taxon>
        <taxon>Membracoidea</taxon>
        <taxon>Cicadellidae</taxon>
        <taxon>Cicadellinae</taxon>
        <taxon>Proconiini</taxon>
        <taxon>Cuerna</taxon>
    </lineage>
</organism>
<name>A0A1B6F406_9HEMI</name>
<feature type="compositionally biased region" description="Polar residues" evidence="1">
    <location>
        <begin position="10"/>
        <end position="21"/>
    </location>
</feature>
<reference evidence="2" key="1">
    <citation type="submission" date="2015-11" db="EMBL/GenBank/DDBJ databases">
        <title>De novo transcriptome assembly of four potential Pierce s Disease insect vectors from Arizona vineyards.</title>
        <authorList>
            <person name="Tassone E.E."/>
        </authorList>
    </citation>
    <scope>NUCLEOTIDE SEQUENCE</scope>
</reference>
<dbReference type="AlphaFoldDB" id="A0A1B6F406"/>
<feature type="region of interest" description="Disordered" evidence="1">
    <location>
        <begin position="1"/>
        <end position="48"/>
    </location>
</feature>
<feature type="compositionally biased region" description="Low complexity" evidence="1">
    <location>
        <begin position="22"/>
        <end position="48"/>
    </location>
</feature>
<dbReference type="EMBL" id="GECZ01024790">
    <property type="protein sequence ID" value="JAS44979.1"/>
    <property type="molecule type" value="Transcribed_RNA"/>
</dbReference>
<accession>A0A1B6F406</accession>
<evidence type="ECO:0000256" key="1">
    <source>
        <dbReference type="SAM" id="MobiDB-lite"/>
    </source>
</evidence>